<name>A0ABP7JMF5_9ACTN</name>
<comment type="caution">
    <text evidence="2">The sequence shown here is derived from an EMBL/GenBank/DDBJ whole genome shotgun (WGS) entry which is preliminary data.</text>
</comment>
<evidence type="ECO:0000313" key="3">
    <source>
        <dbReference type="Proteomes" id="UP001501563"/>
    </source>
</evidence>
<organism evidence="2 3">
    <name type="scientific">Streptomyces lannensis</name>
    <dbReference type="NCBI Taxonomy" id="766498"/>
    <lineage>
        <taxon>Bacteria</taxon>
        <taxon>Bacillati</taxon>
        <taxon>Actinomycetota</taxon>
        <taxon>Actinomycetes</taxon>
        <taxon>Kitasatosporales</taxon>
        <taxon>Streptomycetaceae</taxon>
        <taxon>Streptomyces</taxon>
    </lineage>
</organism>
<proteinExistence type="predicted"/>
<feature type="compositionally biased region" description="Low complexity" evidence="1">
    <location>
        <begin position="91"/>
        <end position="102"/>
    </location>
</feature>
<dbReference type="Proteomes" id="UP001501563">
    <property type="component" value="Unassembled WGS sequence"/>
</dbReference>
<protein>
    <recommendedName>
        <fullName evidence="4">Secreted protein</fullName>
    </recommendedName>
</protein>
<reference evidence="3" key="1">
    <citation type="journal article" date="2019" name="Int. J. Syst. Evol. Microbiol.">
        <title>The Global Catalogue of Microorganisms (GCM) 10K type strain sequencing project: providing services to taxonomists for standard genome sequencing and annotation.</title>
        <authorList>
            <consortium name="The Broad Institute Genomics Platform"/>
            <consortium name="The Broad Institute Genome Sequencing Center for Infectious Disease"/>
            <person name="Wu L."/>
            <person name="Ma J."/>
        </authorList>
    </citation>
    <scope>NUCLEOTIDE SEQUENCE [LARGE SCALE GENOMIC DNA]</scope>
    <source>
        <strain evidence="3">JCM 16578</strain>
    </source>
</reference>
<gene>
    <name evidence="2" type="ORF">GCM10022207_08000</name>
</gene>
<dbReference type="RefSeq" id="WP_345546173.1">
    <property type="nucleotide sequence ID" value="NZ_BAAAZA010000002.1"/>
</dbReference>
<sequence length="192" mass="19390">MGMRGRGLKFTAVLALVALALTGFSGGRHGSRSRHGSGGGGGGCSSSRQDHDGYSSSSSTSTGGSGGSVAGGDSYGSASSGGIRTRRPTRRSTPTSTASGTAVSLADGTARLVRCASPARPYATVEVRNPNGRAGRFRVQVVFQDGRDTEVAREFGDVRVPAEGRGTVEVALGPGLVDAVDHCRADPVATVH</sequence>
<accession>A0ABP7JMF5</accession>
<feature type="region of interest" description="Disordered" evidence="1">
    <location>
        <begin position="25"/>
        <end position="103"/>
    </location>
</feature>
<feature type="compositionally biased region" description="Gly residues" evidence="1">
    <location>
        <begin position="63"/>
        <end position="74"/>
    </location>
</feature>
<evidence type="ECO:0008006" key="4">
    <source>
        <dbReference type="Google" id="ProtNLM"/>
    </source>
</evidence>
<dbReference type="EMBL" id="BAAAZA010000002">
    <property type="protein sequence ID" value="GAA3848724.1"/>
    <property type="molecule type" value="Genomic_DNA"/>
</dbReference>
<evidence type="ECO:0000256" key="1">
    <source>
        <dbReference type="SAM" id="MobiDB-lite"/>
    </source>
</evidence>
<keyword evidence="3" id="KW-1185">Reference proteome</keyword>
<evidence type="ECO:0000313" key="2">
    <source>
        <dbReference type="EMBL" id="GAA3848724.1"/>
    </source>
</evidence>